<dbReference type="PANTHER" id="PTHR36396:SF1">
    <property type="entry name" value="MALTASE-GLUCOAMYLASE, INTESTINAL PROTEIN"/>
    <property type="match status" value="1"/>
</dbReference>
<accession>A0AAD6Q122</accession>
<dbReference type="Proteomes" id="UP001164929">
    <property type="component" value="Chromosome 13"/>
</dbReference>
<feature type="transmembrane region" description="Helical" evidence="1">
    <location>
        <begin position="218"/>
        <end position="235"/>
    </location>
</feature>
<keyword evidence="3" id="KW-1185">Reference proteome</keyword>
<evidence type="ECO:0000313" key="3">
    <source>
        <dbReference type="Proteomes" id="UP001164929"/>
    </source>
</evidence>
<keyword evidence="1" id="KW-0812">Transmembrane</keyword>
<gene>
    <name evidence="2" type="ORF">NC653_030984</name>
</gene>
<dbReference type="EMBL" id="JAQIZT010000013">
    <property type="protein sequence ID" value="KAJ6975006.1"/>
    <property type="molecule type" value="Genomic_DNA"/>
</dbReference>
<feature type="transmembrane region" description="Helical" evidence="1">
    <location>
        <begin position="188"/>
        <end position="211"/>
    </location>
</feature>
<proteinExistence type="predicted"/>
<dbReference type="AlphaFoldDB" id="A0AAD6Q122"/>
<comment type="caution">
    <text evidence="2">The sequence shown here is derived from an EMBL/GenBank/DDBJ whole genome shotgun (WGS) entry which is preliminary data.</text>
</comment>
<keyword evidence="1" id="KW-0472">Membrane</keyword>
<reference evidence="2" key="1">
    <citation type="journal article" date="2023" name="Mol. Ecol. Resour.">
        <title>Chromosome-level genome assembly of a triploid poplar Populus alba 'Berolinensis'.</title>
        <authorList>
            <person name="Chen S."/>
            <person name="Yu Y."/>
            <person name="Wang X."/>
            <person name="Wang S."/>
            <person name="Zhang T."/>
            <person name="Zhou Y."/>
            <person name="He R."/>
            <person name="Meng N."/>
            <person name="Wang Y."/>
            <person name="Liu W."/>
            <person name="Liu Z."/>
            <person name="Liu J."/>
            <person name="Guo Q."/>
            <person name="Huang H."/>
            <person name="Sederoff R.R."/>
            <person name="Wang G."/>
            <person name="Qu G."/>
            <person name="Chen S."/>
        </authorList>
    </citation>
    <scope>NUCLEOTIDE SEQUENCE</scope>
    <source>
        <strain evidence="2">SC-2020</strain>
    </source>
</reference>
<feature type="transmembrane region" description="Helical" evidence="1">
    <location>
        <begin position="394"/>
        <end position="418"/>
    </location>
</feature>
<evidence type="ECO:0000313" key="2">
    <source>
        <dbReference type="EMBL" id="KAJ6975006.1"/>
    </source>
</evidence>
<feature type="non-terminal residue" evidence="2">
    <location>
        <position position="1"/>
    </location>
</feature>
<evidence type="ECO:0000256" key="1">
    <source>
        <dbReference type="SAM" id="Phobius"/>
    </source>
</evidence>
<feature type="transmembrane region" description="Helical" evidence="1">
    <location>
        <begin position="424"/>
        <end position="452"/>
    </location>
</feature>
<sequence length="456" mass="49955">MAKILVAFVLLFVLGASFTLALENLPRLILLINSFISLAHIGLVLKTRADILLSLWIHIMAEQEEEDSKVNPPPPPPPPPPVICKSLGKTSRFAAGTKAGFAVSLINRKLDVGAPFVLHIEAVKDGEEPISFGPDAVLVDYGNGWKLQTFTVLDYVGVRQAEHFQQIPKQSSDGSRPAKTATNTGISFLYMAKILVAFVLLFVLGASFTLALENLPRLILFINSFISLAHIGLVLKTRAEILLSLWIHIMAEQEEEDSKVNPPPPPPPPVLSFSFFLIQSCCFLEVICKSLGKTSRFAAGTKAGFAVSLINWKLDVGAPFVLHIEAVKDGEEPISFGPDAVLVDYGNGWKLQTFTVLDYGVGVRQAEHFQQIPKQQSSDGSRPAKTATNTGISFLYMAKILVAFVLLFVLGASFTLALENLPRLVLFINSFIPRFALFSVEPLICCLIRYLVKILN</sequence>
<protein>
    <submittedName>
        <fullName evidence="2">Uncharacterized protein</fullName>
    </submittedName>
</protein>
<keyword evidence="1" id="KW-1133">Transmembrane helix</keyword>
<dbReference type="PANTHER" id="PTHR36396">
    <property type="entry name" value="MALTASE-GLUCOAMYLASE, INTESTINAL PROTEIN"/>
    <property type="match status" value="1"/>
</dbReference>
<name>A0AAD6Q122_9ROSI</name>
<organism evidence="2 3">
    <name type="scientific">Populus alba x Populus x berolinensis</name>
    <dbReference type="NCBI Taxonomy" id="444605"/>
    <lineage>
        <taxon>Eukaryota</taxon>
        <taxon>Viridiplantae</taxon>
        <taxon>Streptophyta</taxon>
        <taxon>Embryophyta</taxon>
        <taxon>Tracheophyta</taxon>
        <taxon>Spermatophyta</taxon>
        <taxon>Magnoliopsida</taxon>
        <taxon>eudicotyledons</taxon>
        <taxon>Gunneridae</taxon>
        <taxon>Pentapetalae</taxon>
        <taxon>rosids</taxon>
        <taxon>fabids</taxon>
        <taxon>Malpighiales</taxon>
        <taxon>Salicaceae</taxon>
        <taxon>Saliceae</taxon>
        <taxon>Populus</taxon>
    </lineage>
</organism>